<organism evidence="2 3">
    <name type="scientific">Meloidogyne enterolobii</name>
    <name type="common">Root-knot nematode worm</name>
    <name type="synonym">Meloidogyne mayaguensis</name>
    <dbReference type="NCBI Taxonomy" id="390850"/>
    <lineage>
        <taxon>Eukaryota</taxon>
        <taxon>Metazoa</taxon>
        <taxon>Ecdysozoa</taxon>
        <taxon>Nematoda</taxon>
        <taxon>Chromadorea</taxon>
        <taxon>Rhabditida</taxon>
        <taxon>Tylenchina</taxon>
        <taxon>Tylenchomorpha</taxon>
        <taxon>Tylenchoidea</taxon>
        <taxon>Meloidogynidae</taxon>
        <taxon>Meloidogyninae</taxon>
        <taxon>Meloidogyne</taxon>
    </lineage>
</organism>
<dbReference type="EMBL" id="CAJEWN010000010">
    <property type="protein sequence ID" value="CAD2131019.1"/>
    <property type="molecule type" value="Genomic_DNA"/>
</dbReference>
<evidence type="ECO:0000313" key="3">
    <source>
        <dbReference type="Proteomes" id="UP000580250"/>
    </source>
</evidence>
<reference evidence="2 3" key="1">
    <citation type="submission" date="2020-08" db="EMBL/GenBank/DDBJ databases">
        <authorList>
            <person name="Koutsovoulos G."/>
            <person name="Danchin GJ E."/>
        </authorList>
    </citation>
    <scope>NUCLEOTIDE SEQUENCE [LARGE SCALE GENOMIC DNA]</scope>
</reference>
<dbReference type="Proteomes" id="UP000580250">
    <property type="component" value="Unassembled WGS sequence"/>
</dbReference>
<protein>
    <submittedName>
        <fullName evidence="2">Uncharacterized protein</fullName>
    </submittedName>
</protein>
<sequence>MHFLRGKANLNIKKETAIKLLFSARNMSVSEYRSSLHFPRGKRSSLATILPSFVTSSSSNNSSNTSLLGSSSTSGTSTTTTHLRRLSNPRAYFS</sequence>
<name>A0A6V7TRY1_MELEN</name>
<feature type="region of interest" description="Disordered" evidence="1">
    <location>
        <begin position="54"/>
        <end position="94"/>
    </location>
</feature>
<evidence type="ECO:0000313" key="2">
    <source>
        <dbReference type="EMBL" id="CAD2131019.1"/>
    </source>
</evidence>
<evidence type="ECO:0000256" key="1">
    <source>
        <dbReference type="SAM" id="MobiDB-lite"/>
    </source>
</evidence>
<accession>A0A6V7TRY1</accession>
<proteinExistence type="predicted"/>
<feature type="compositionally biased region" description="Low complexity" evidence="1">
    <location>
        <begin position="55"/>
        <end position="81"/>
    </location>
</feature>
<comment type="caution">
    <text evidence="2">The sequence shown here is derived from an EMBL/GenBank/DDBJ whole genome shotgun (WGS) entry which is preliminary data.</text>
</comment>
<dbReference type="AlphaFoldDB" id="A0A6V7TRY1"/>
<gene>
    <name evidence="2" type="ORF">MENT_LOCUS3146</name>
</gene>